<protein>
    <submittedName>
        <fullName evidence="2">Uncharacterized protein</fullName>
    </submittedName>
</protein>
<keyword evidence="3" id="KW-1185">Reference proteome</keyword>
<feature type="region of interest" description="Disordered" evidence="1">
    <location>
        <begin position="292"/>
        <end position="313"/>
    </location>
</feature>
<comment type="caution">
    <text evidence="2">The sequence shown here is derived from an EMBL/GenBank/DDBJ whole genome shotgun (WGS) entry which is preliminary data.</text>
</comment>
<feature type="compositionally biased region" description="Polar residues" evidence="1">
    <location>
        <begin position="129"/>
        <end position="165"/>
    </location>
</feature>
<organism evidence="2 3">
    <name type="scientific">Schistosoma bovis</name>
    <name type="common">Blood fluke</name>
    <dbReference type="NCBI Taxonomy" id="6184"/>
    <lineage>
        <taxon>Eukaryota</taxon>
        <taxon>Metazoa</taxon>
        <taxon>Spiralia</taxon>
        <taxon>Lophotrochozoa</taxon>
        <taxon>Platyhelminthes</taxon>
        <taxon>Trematoda</taxon>
        <taxon>Digenea</taxon>
        <taxon>Strigeidida</taxon>
        <taxon>Schistosomatoidea</taxon>
        <taxon>Schistosomatidae</taxon>
        <taxon>Schistosoma</taxon>
    </lineage>
</organism>
<dbReference type="Proteomes" id="UP000290809">
    <property type="component" value="Unassembled WGS sequence"/>
</dbReference>
<feature type="region of interest" description="Disordered" evidence="1">
    <location>
        <begin position="217"/>
        <end position="243"/>
    </location>
</feature>
<feature type="region of interest" description="Disordered" evidence="1">
    <location>
        <begin position="117"/>
        <end position="181"/>
    </location>
</feature>
<reference evidence="2 3" key="1">
    <citation type="journal article" date="2019" name="PLoS Pathog.">
        <title>Genome sequence of the bovine parasite Schistosoma bovis Tanzania.</title>
        <authorList>
            <person name="Oey H."/>
            <person name="Zakrzewski M."/>
            <person name="Gobert G."/>
            <person name="Gravermann K."/>
            <person name="Stoye J."/>
            <person name="Jones M."/>
            <person name="Mcmanus D."/>
            <person name="Krause L."/>
        </authorList>
    </citation>
    <scope>NUCLEOTIDE SEQUENCE [LARGE SCALE GENOMIC DNA]</scope>
    <source>
        <strain evidence="2 3">TAN1997</strain>
    </source>
</reference>
<dbReference type="EMBL" id="QMKO01001516">
    <property type="protein sequence ID" value="RTG89247.1"/>
    <property type="molecule type" value="Genomic_DNA"/>
</dbReference>
<dbReference type="AlphaFoldDB" id="A0A430QNN8"/>
<proteinExistence type="predicted"/>
<gene>
    <name evidence="2" type="ORF">DC041_0001670</name>
</gene>
<feature type="compositionally biased region" description="Polar residues" evidence="1">
    <location>
        <begin position="229"/>
        <end position="239"/>
    </location>
</feature>
<name>A0A430QNN8_SCHBO</name>
<evidence type="ECO:0000313" key="3">
    <source>
        <dbReference type="Proteomes" id="UP000290809"/>
    </source>
</evidence>
<accession>A0A430QNN8</accession>
<feature type="compositionally biased region" description="Acidic residues" evidence="1">
    <location>
        <begin position="296"/>
        <end position="306"/>
    </location>
</feature>
<sequence length="419" mass="46831">MEALLACVDIPPDCYDAIPLLNLENKSFSKFFKRILKRLEKGETCVQKALPKLSDNDTEEESEYVLIGTAQEENSRILFARLPNSSGSIEPYLQDTFKRLDDKMENFGAQLSKLIESLSQKPAPRPPRKSQTPTVTASASKPNLTSKPILASQLSPNSTSKSTPASMMKPGSIPKNASTPKSMIINQANSIVSSTENKLKSTPIKSLSYGQVLESQHLNESGTKKKQNESSTQGHSQIENPRFASMIDKAIDHVLDRINKGKDIKIGPIFQERLSSVNRCNNTLDHIDLSSNRVDIDDDDDDDDGNDNNNDANITTYNHVVYDRNQHNLNIKPKKNLVAISPCVSFMVKPVQSSAGNNIKLNNNTNNRKDQLSTEDYAELESFLQNDSVVNHVHYSTDYVVDDNDRKHKHKKRKCTNDD</sequence>
<evidence type="ECO:0000313" key="2">
    <source>
        <dbReference type="EMBL" id="RTG89247.1"/>
    </source>
</evidence>
<evidence type="ECO:0000256" key="1">
    <source>
        <dbReference type="SAM" id="MobiDB-lite"/>
    </source>
</evidence>